<dbReference type="EMBL" id="LT629750">
    <property type="protein sequence ID" value="SDS88408.1"/>
    <property type="molecule type" value="Genomic_DNA"/>
</dbReference>
<evidence type="ECO:0000313" key="2">
    <source>
        <dbReference type="EMBL" id="SDS88408.1"/>
    </source>
</evidence>
<keyword evidence="3" id="KW-1185">Reference proteome</keyword>
<reference evidence="3" key="1">
    <citation type="submission" date="2016-10" db="EMBL/GenBank/DDBJ databases">
        <authorList>
            <person name="Varghese N."/>
            <person name="Submissions S."/>
        </authorList>
    </citation>
    <scope>NUCLEOTIDE SEQUENCE [LARGE SCALE GENOMIC DNA]</scope>
    <source>
        <strain evidence="3">GAS369</strain>
    </source>
</reference>
<gene>
    <name evidence="2" type="ORF">SAMN05444158_3559</name>
</gene>
<feature type="region of interest" description="Disordered" evidence="1">
    <location>
        <begin position="1"/>
        <end position="22"/>
    </location>
</feature>
<evidence type="ECO:0000256" key="1">
    <source>
        <dbReference type="SAM" id="MobiDB-lite"/>
    </source>
</evidence>
<evidence type="ECO:0000313" key="3">
    <source>
        <dbReference type="Proteomes" id="UP000243904"/>
    </source>
</evidence>
<sequence length="62" mass="7212">MPAFSFEKIPPPVRLDPTPPITENKQRGVIVQILDRFVETRIKLTLRKDNGLMARRRQKPSD</sequence>
<dbReference type="Proteomes" id="UP000243904">
    <property type="component" value="Chromosome I"/>
</dbReference>
<protein>
    <submittedName>
        <fullName evidence="2">Uncharacterized protein</fullName>
    </submittedName>
</protein>
<organism evidence="2 3">
    <name type="scientific">Bradyrhizobium canariense</name>
    <dbReference type="NCBI Taxonomy" id="255045"/>
    <lineage>
        <taxon>Bacteria</taxon>
        <taxon>Pseudomonadati</taxon>
        <taxon>Pseudomonadota</taxon>
        <taxon>Alphaproteobacteria</taxon>
        <taxon>Hyphomicrobiales</taxon>
        <taxon>Nitrobacteraceae</taxon>
        <taxon>Bradyrhizobium</taxon>
    </lineage>
</organism>
<name>A0A1H1VTV5_9BRAD</name>
<dbReference type="AlphaFoldDB" id="A0A1H1VTV5"/>
<dbReference type="RefSeq" id="WP_100383616.1">
    <property type="nucleotide sequence ID" value="NZ_LT629750.1"/>
</dbReference>
<proteinExistence type="predicted"/>
<feature type="compositionally biased region" description="Pro residues" evidence="1">
    <location>
        <begin position="9"/>
        <end position="20"/>
    </location>
</feature>
<accession>A0A1H1VTV5</accession>